<gene>
    <name evidence="3" type="ORF">IscW_ISCW006119</name>
</gene>
<dbReference type="InParanoid" id="B7PPR0"/>
<dbReference type="VEuPathDB" id="VectorBase:ISCP_010510"/>
<dbReference type="HAMAP" id="MF_01384">
    <property type="entry name" value="UreD"/>
    <property type="match status" value="1"/>
</dbReference>
<dbReference type="Proteomes" id="UP000001555">
    <property type="component" value="Unassembled WGS sequence"/>
</dbReference>
<dbReference type="STRING" id="6945.B7PPR0"/>
<dbReference type="EMBL" id="ABJB010636508">
    <property type="status" value="NOT_ANNOTATED_CDS"/>
    <property type="molecule type" value="Genomic_DNA"/>
</dbReference>
<dbReference type="EMBL" id="ABJB010276162">
    <property type="status" value="NOT_ANNOTATED_CDS"/>
    <property type="molecule type" value="Genomic_DNA"/>
</dbReference>
<dbReference type="VEuPathDB" id="VectorBase:ISCW006119"/>
<evidence type="ECO:0000256" key="2">
    <source>
        <dbReference type="ARBA" id="ARBA00023186"/>
    </source>
</evidence>
<dbReference type="VEuPathDB" id="VectorBase:ISCI006119"/>
<dbReference type="EnsemblMetazoa" id="ISCW006119-RA">
    <property type="protein sequence ID" value="ISCW006119-PA"/>
    <property type="gene ID" value="ISCW006119"/>
</dbReference>
<dbReference type="PaxDb" id="6945-B7PPR0"/>
<comment type="similarity">
    <text evidence="1">Belongs to the UreD family.</text>
</comment>
<dbReference type="PANTHER" id="PTHR33643:SF1">
    <property type="entry name" value="UREASE ACCESSORY PROTEIN D"/>
    <property type="match status" value="1"/>
</dbReference>
<evidence type="ECO:0000313" key="5">
    <source>
        <dbReference type="Proteomes" id="UP000001555"/>
    </source>
</evidence>
<evidence type="ECO:0000313" key="3">
    <source>
        <dbReference type="EMBL" id="EEC08582.1"/>
    </source>
</evidence>
<evidence type="ECO:0000256" key="1">
    <source>
        <dbReference type="ARBA" id="ARBA00007177"/>
    </source>
</evidence>
<keyword evidence="5" id="KW-1185">Reference proteome</keyword>
<dbReference type="GO" id="GO:0019627">
    <property type="term" value="P:urea metabolic process"/>
    <property type="evidence" value="ECO:0000318"/>
    <property type="project" value="GO_Central"/>
</dbReference>
<dbReference type="EMBL" id="DS760276">
    <property type="protein sequence ID" value="EEC08582.1"/>
    <property type="molecule type" value="Genomic_DNA"/>
</dbReference>
<dbReference type="GO" id="GO:0018237">
    <property type="term" value="F:urease activator activity"/>
    <property type="evidence" value="ECO:0000318"/>
    <property type="project" value="GO_Central"/>
</dbReference>
<dbReference type="Pfam" id="PF01774">
    <property type="entry name" value="UreD"/>
    <property type="match status" value="1"/>
</dbReference>
<dbReference type="PANTHER" id="PTHR33643">
    <property type="entry name" value="UREASE ACCESSORY PROTEIN D"/>
    <property type="match status" value="1"/>
</dbReference>
<dbReference type="HOGENOM" id="CLU_021703_1_1_1"/>
<keyword evidence="2" id="KW-0143">Chaperone</keyword>
<sequence>MRFVAPFLDGMTSAPSEKRQGSAQGRLAAGNGQGILIFEATDDNSSGPFSWSEATRCFCTYPLKVFLPRDVGRPCCRWIYPAVFGGGLVSGDVIDIDITLRAKTCVLLTSQSFPKVYVAEPGRVAEQRCRFSLSDGALLCVLPDLLTCFRDASYRQEQAVRMAGSASLVLLDWFLAGRVANGERWDFTRLTSVVEVYLEEQMVLREALDMADVPGLRLRASMGEYNVVGTCIVVGPHLTDLSSSLCARLSVREDYGVSPAREVVFACSPFSSSCQRVQGCVLRFGTYTSFQAYSKLEELLQPLFAVLGGNPFHLKY</sequence>
<dbReference type="EMBL" id="ABJB010011666">
    <property type="status" value="NOT_ANNOTATED_CDS"/>
    <property type="molecule type" value="Genomic_DNA"/>
</dbReference>
<reference evidence="4" key="2">
    <citation type="submission" date="2020-05" db="UniProtKB">
        <authorList>
            <consortium name="EnsemblMetazoa"/>
        </authorList>
    </citation>
    <scope>IDENTIFICATION</scope>
    <source>
        <strain evidence="4">wikel</strain>
    </source>
</reference>
<dbReference type="InterPro" id="IPR002669">
    <property type="entry name" value="UreD"/>
</dbReference>
<protein>
    <submittedName>
        <fullName evidence="3 4">Urease accessory protein ureD, putative</fullName>
    </submittedName>
</protein>
<accession>B7PPR0</accession>
<name>B7PPR0_IXOSC</name>
<organism>
    <name type="scientific">Ixodes scapularis</name>
    <name type="common">Black-legged tick</name>
    <name type="synonym">Deer tick</name>
    <dbReference type="NCBI Taxonomy" id="6945"/>
    <lineage>
        <taxon>Eukaryota</taxon>
        <taxon>Metazoa</taxon>
        <taxon>Ecdysozoa</taxon>
        <taxon>Arthropoda</taxon>
        <taxon>Chelicerata</taxon>
        <taxon>Arachnida</taxon>
        <taxon>Acari</taxon>
        <taxon>Parasitiformes</taxon>
        <taxon>Ixodida</taxon>
        <taxon>Ixodoidea</taxon>
        <taxon>Ixodidae</taxon>
        <taxon>Ixodinae</taxon>
        <taxon>Ixodes</taxon>
    </lineage>
</organism>
<dbReference type="GO" id="GO:0016151">
    <property type="term" value="F:nickel cation binding"/>
    <property type="evidence" value="ECO:0007669"/>
    <property type="project" value="InterPro"/>
</dbReference>
<proteinExistence type="inferred from homology"/>
<dbReference type="OrthoDB" id="5550464at2759"/>
<dbReference type="AlphaFoldDB" id="B7PPR0"/>
<reference evidence="3 5" key="1">
    <citation type="submission" date="2008-03" db="EMBL/GenBank/DDBJ databases">
        <title>Annotation of Ixodes scapularis.</title>
        <authorList>
            <consortium name="Ixodes scapularis Genome Project Consortium"/>
            <person name="Caler E."/>
            <person name="Hannick L.I."/>
            <person name="Bidwell S."/>
            <person name="Joardar V."/>
            <person name="Thiagarajan M."/>
            <person name="Amedeo P."/>
            <person name="Galinsky K.J."/>
            <person name="Schobel S."/>
            <person name="Inman J."/>
            <person name="Hostetler J."/>
            <person name="Miller J."/>
            <person name="Hammond M."/>
            <person name="Megy K."/>
            <person name="Lawson D."/>
            <person name="Kodira C."/>
            <person name="Sutton G."/>
            <person name="Meyer J."/>
            <person name="Hill C.A."/>
            <person name="Birren B."/>
            <person name="Nene V."/>
            <person name="Collins F."/>
            <person name="Alarcon-Chaidez F."/>
            <person name="Wikel S."/>
            <person name="Strausberg R."/>
        </authorList>
    </citation>
    <scope>NUCLEOTIDE SEQUENCE [LARGE SCALE GENOMIC DNA]</scope>
    <source>
        <strain evidence="5">Wikel</strain>
        <strain evidence="3">Wikel colony</strain>
    </source>
</reference>
<evidence type="ECO:0000313" key="4">
    <source>
        <dbReference type="EnsemblMetazoa" id="ISCW006119-PA"/>
    </source>
</evidence>